<protein>
    <submittedName>
        <fullName evidence="1">Uncharacterized protein</fullName>
    </submittedName>
</protein>
<dbReference type="PANTHER" id="PTHR35309:SF4">
    <property type="entry name" value="TOCOPHEROL CYCLASE"/>
    <property type="match status" value="1"/>
</dbReference>
<dbReference type="InterPro" id="IPR025893">
    <property type="entry name" value="Tocopherol_cyclase"/>
</dbReference>
<dbReference type="Proteomes" id="UP000193986">
    <property type="component" value="Unassembled WGS sequence"/>
</dbReference>
<proteinExistence type="predicted"/>
<name>A0A1Y2AVX1_9TREE</name>
<dbReference type="AlphaFoldDB" id="A0A1Y2AVX1"/>
<dbReference type="InParanoid" id="A0A1Y2AVX1"/>
<evidence type="ECO:0000313" key="1">
    <source>
        <dbReference type="EMBL" id="ORY26055.1"/>
    </source>
</evidence>
<evidence type="ECO:0000313" key="2">
    <source>
        <dbReference type="Proteomes" id="UP000193986"/>
    </source>
</evidence>
<sequence>MTSHNSPHPSAIFEGWYSKFRLPSGSSIALIISSVPHARPPAKKKYMISFNYVSPDGSTWWQRETWPEKWEVTNGAGGDFTIQWEDGRFGATGQTMFWRLESADIQFIATLPTRGVPWKPDDQASTPAGLLTRLPLPIQWHVHTVDAPAEFTLNLKDTKLYPGDEQGTAQVHAEKNWAVSFPKSNIWIQARDHDRHRGVSLAGGSLFPGVQAYLVGYHGNSFHDFSPPSSTSLFGLSLGLKSHVDSTKGEAEVDIKGWFSRIRIFARADTETFFTLAAPLDTGHAEGWTAQSFAAVIDVEVYQRSWPWTGWVKVDGDRFERGSLEYGGSLYKAHGK</sequence>
<dbReference type="GO" id="GO:0009976">
    <property type="term" value="F:tocopherol cyclase activity"/>
    <property type="evidence" value="ECO:0007669"/>
    <property type="project" value="InterPro"/>
</dbReference>
<dbReference type="EMBL" id="MCFC01000051">
    <property type="protein sequence ID" value="ORY26055.1"/>
    <property type="molecule type" value="Genomic_DNA"/>
</dbReference>
<organism evidence="1 2">
    <name type="scientific">Naematelia encephala</name>
    <dbReference type="NCBI Taxonomy" id="71784"/>
    <lineage>
        <taxon>Eukaryota</taxon>
        <taxon>Fungi</taxon>
        <taxon>Dikarya</taxon>
        <taxon>Basidiomycota</taxon>
        <taxon>Agaricomycotina</taxon>
        <taxon>Tremellomycetes</taxon>
        <taxon>Tremellales</taxon>
        <taxon>Naemateliaceae</taxon>
        <taxon>Naematelia</taxon>
    </lineage>
</organism>
<keyword evidence="2" id="KW-1185">Reference proteome</keyword>
<reference evidence="1 2" key="1">
    <citation type="submission" date="2016-07" db="EMBL/GenBank/DDBJ databases">
        <title>Pervasive Adenine N6-methylation of Active Genes in Fungi.</title>
        <authorList>
            <consortium name="DOE Joint Genome Institute"/>
            <person name="Mondo S.J."/>
            <person name="Dannebaum R.O."/>
            <person name="Kuo R.C."/>
            <person name="Labutti K."/>
            <person name="Haridas S."/>
            <person name="Kuo A."/>
            <person name="Salamov A."/>
            <person name="Ahrendt S.R."/>
            <person name="Lipzen A."/>
            <person name="Sullivan W."/>
            <person name="Andreopoulos W.B."/>
            <person name="Clum A."/>
            <person name="Lindquist E."/>
            <person name="Daum C."/>
            <person name="Ramamoorthy G.K."/>
            <person name="Gryganskyi A."/>
            <person name="Culley D."/>
            <person name="Magnuson J.K."/>
            <person name="James T.Y."/>
            <person name="O'Malley M.A."/>
            <person name="Stajich J.E."/>
            <person name="Spatafora J.W."/>
            <person name="Visel A."/>
            <person name="Grigoriev I.V."/>
        </authorList>
    </citation>
    <scope>NUCLEOTIDE SEQUENCE [LARGE SCALE GENOMIC DNA]</scope>
    <source>
        <strain evidence="1 2">68-887.2</strain>
    </source>
</reference>
<dbReference type="OrthoDB" id="5421239at2759"/>
<comment type="caution">
    <text evidence="1">The sequence shown here is derived from an EMBL/GenBank/DDBJ whole genome shotgun (WGS) entry which is preliminary data.</text>
</comment>
<gene>
    <name evidence="1" type="ORF">BCR39DRAFT_274050</name>
</gene>
<accession>A0A1Y2AVX1</accession>
<dbReference type="PANTHER" id="PTHR35309">
    <property type="match status" value="1"/>
</dbReference>